<proteinExistence type="predicted"/>
<dbReference type="EMBL" id="RAWB01000242">
    <property type="protein sequence ID" value="RKH55671.1"/>
    <property type="molecule type" value="Genomic_DNA"/>
</dbReference>
<evidence type="ECO:0000256" key="1">
    <source>
        <dbReference type="SAM" id="MobiDB-lite"/>
    </source>
</evidence>
<accession>A0A3A8PLX4</accession>
<organism evidence="2 3">
    <name type="scientific">Corallococcus llansteffanensis</name>
    <dbReference type="NCBI Taxonomy" id="2316731"/>
    <lineage>
        <taxon>Bacteria</taxon>
        <taxon>Pseudomonadati</taxon>
        <taxon>Myxococcota</taxon>
        <taxon>Myxococcia</taxon>
        <taxon>Myxococcales</taxon>
        <taxon>Cystobacterineae</taxon>
        <taxon>Myxococcaceae</taxon>
        <taxon>Corallococcus</taxon>
    </lineage>
</organism>
<dbReference type="Proteomes" id="UP000272888">
    <property type="component" value="Unassembled WGS sequence"/>
</dbReference>
<comment type="caution">
    <text evidence="2">The sequence shown here is derived from an EMBL/GenBank/DDBJ whole genome shotgun (WGS) entry which is preliminary data.</text>
</comment>
<evidence type="ECO:0000313" key="3">
    <source>
        <dbReference type="Proteomes" id="UP000272888"/>
    </source>
</evidence>
<protein>
    <submittedName>
        <fullName evidence="2">Uncharacterized protein</fullName>
    </submittedName>
</protein>
<keyword evidence="3" id="KW-1185">Reference proteome</keyword>
<reference evidence="3" key="1">
    <citation type="submission" date="2018-09" db="EMBL/GenBank/DDBJ databases">
        <authorList>
            <person name="Livingstone P.G."/>
            <person name="Whitworth D.E."/>
        </authorList>
    </citation>
    <scope>NUCLEOTIDE SEQUENCE [LARGE SCALE GENOMIC DNA]</scope>
    <source>
        <strain evidence="3">CA051B</strain>
    </source>
</reference>
<dbReference type="AlphaFoldDB" id="A0A3A8PLX4"/>
<name>A0A3A8PLX4_9BACT</name>
<sequence length="90" mass="9523">MNPPHRSPGARRALPCTSLRANPSRAGTRDCPHGPSVQPAALQRRRALHAGGYLLRILPGPGGTRLFPTLGGRLRPDAFALVGLGMDPAR</sequence>
<feature type="region of interest" description="Disordered" evidence="1">
    <location>
        <begin position="1"/>
        <end position="37"/>
    </location>
</feature>
<gene>
    <name evidence="2" type="ORF">D7V93_22215</name>
</gene>
<evidence type="ECO:0000313" key="2">
    <source>
        <dbReference type="EMBL" id="RKH55671.1"/>
    </source>
</evidence>